<dbReference type="GO" id="GO:0016757">
    <property type="term" value="F:glycosyltransferase activity"/>
    <property type="evidence" value="ECO:0000318"/>
    <property type="project" value="GO_Central"/>
</dbReference>
<keyword evidence="4" id="KW-0325">Glycoprotein</keyword>
<dbReference type="GO" id="GO:0016763">
    <property type="term" value="F:pentosyltransferase activity"/>
    <property type="evidence" value="ECO:0007669"/>
    <property type="project" value="UniProtKB-ARBA"/>
</dbReference>
<evidence type="ECO:0000256" key="4">
    <source>
        <dbReference type="ARBA" id="ARBA00023180"/>
    </source>
</evidence>
<dbReference type="GO" id="GO:0000139">
    <property type="term" value="C:Golgi membrane"/>
    <property type="evidence" value="ECO:0007669"/>
    <property type="project" value="UniProtKB-SubCell"/>
</dbReference>
<keyword evidence="3" id="KW-0808">Transferase</keyword>
<accession>A0A251PPA3</accession>
<evidence type="ECO:0000256" key="1">
    <source>
        <dbReference type="ARBA" id="ARBA00004323"/>
    </source>
</evidence>
<dbReference type="AlphaFoldDB" id="A0A251PPA3"/>
<dbReference type="InterPro" id="IPR007657">
    <property type="entry name" value="Glycosyltransferase_61"/>
</dbReference>
<sequence length="348" mass="40034">MTKETKTRVLGASFNHIYREANFTNEIEGKHQLFNWNGTDHSRKDDKGIGVEEPLKFLFGRLARVLIDKNALTVYIPSNQAQDEHKVQPYARKEDQTAMKAVTRVKILHGNTSIPPACNFTHKVPDVVFSSWGFTGNLFHEFNESIVPLFITSRHFQSHLQFVRTDLKCWWVSKNSWRLMFGFKQFLRESYMLKMKDASDQKNKKPALVLISRRKTRKFLNEDKMTFKSSLQSLPTQTSNLDMFSGLVNLCSVMVGAHGAGLTNALFLPARKTIMVDRRVKWDCVIWSRRLNQRIVHALLLSMAMCIFLKGYQAARAVYVDGQNLKVNLVRFREMLIEAMKPLGGSTP</sequence>
<name>A0A251PPA3_PRUPE</name>
<evidence type="ECO:0000256" key="3">
    <source>
        <dbReference type="ARBA" id="ARBA00022679"/>
    </source>
</evidence>
<keyword evidence="2" id="KW-0328">Glycosyltransferase</keyword>
<dbReference type="InterPro" id="IPR049625">
    <property type="entry name" value="Glyco_transf_61_cat"/>
</dbReference>
<evidence type="ECO:0000256" key="2">
    <source>
        <dbReference type="ARBA" id="ARBA00022676"/>
    </source>
</evidence>
<proteinExistence type="predicted"/>
<dbReference type="STRING" id="3760.A0A251PPA3"/>
<comment type="subcellular location">
    <subcellularLocation>
        <location evidence="1">Golgi apparatus membrane</location>
        <topology evidence="1">Single-pass type II membrane protein</topology>
    </subcellularLocation>
</comment>
<evidence type="ECO:0000259" key="5">
    <source>
        <dbReference type="Pfam" id="PF04577"/>
    </source>
</evidence>
<organism evidence="6 7">
    <name type="scientific">Prunus persica</name>
    <name type="common">Peach</name>
    <name type="synonym">Amygdalus persica</name>
    <dbReference type="NCBI Taxonomy" id="3760"/>
    <lineage>
        <taxon>Eukaryota</taxon>
        <taxon>Viridiplantae</taxon>
        <taxon>Streptophyta</taxon>
        <taxon>Embryophyta</taxon>
        <taxon>Tracheophyta</taxon>
        <taxon>Spermatophyta</taxon>
        <taxon>Magnoliopsida</taxon>
        <taxon>eudicotyledons</taxon>
        <taxon>Gunneridae</taxon>
        <taxon>Pentapetalae</taxon>
        <taxon>rosids</taxon>
        <taxon>fabids</taxon>
        <taxon>Rosales</taxon>
        <taxon>Rosaceae</taxon>
        <taxon>Amygdaloideae</taxon>
        <taxon>Amygdaleae</taxon>
        <taxon>Prunus</taxon>
    </lineage>
</organism>
<feature type="domain" description="Glycosyltransferase 61 catalytic" evidence="5">
    <location>
        <begin position="182"/>
        <end position="274"/>
    </location>
</feature>
<dbReference type="Gramene" id="ONI13411">
    <property type="protein sequence ID" value="ONI13411"/>
    <property type="gene ID" value="PRUPE_4G220000"/>
</dbReference>
<dbReference type="Proteomes" id="UP000006882">
    <property type="component" value="Chromosome G4"/>
</dbReference>
<reference evidence="6 7" key="1">
    <citation type="journal article" date="2013" name="Nat. Genet.">
        <title>The high-quality draft genome of peach (Prunus persica) identifies unique patterns of genetic diversity, domestication and genome evolution.</title>
        <authorList>
            <consortium name="International Peach Genome Initiative"/>
            <person name="Verde I."/>
            <person name="Abbott A.G."/>
            <person name="Scalabrin S."/>
            <person name="Jung S."/>
            <person name="Shu S."/>
            <person name="Marroni F."/>
            <person name="Zhebentyayeva T."/>
            <person name="Dettori M.T."/>
            <person name="Grimwood J."/>
            <person name="Cattonaro F."/>
            <person name="Zuccolo A."/>
            <person name="Rossini L."/>
            <person name="Jenkins J."/>
            <person name="Vendramin E."/>
            <person name="Meisel L.A."/>
            <person name="Decroocq V."/>
            <person name="Sosinski B."/>
            <person name="Prochnik S."/>
            <person name="Mitros T."/>
            <person name="Policriti A."/>
            <person name="Cipriani G."/>
            <person name="Dondini L."/>
            <person name="Ficklin S."/>
            <person name="Goodstein D.M."/>
            <person name="Xuan P."/>
            <person name="Del Fabbro C."/>
            <person name="Aramini V."/>
            <person name="Copetti D."/>
            <person name="Gonzalez S."/>
            <person name="Horner D.S."/>
            <person name="Falchi R."/>
            <person name="Lucas S."/>
            <person name="Mica E."/>
            <person name="Maldonado J."/>
            <person name="Lazzari B."/>
            <person name="Bielenberg D."/>
            <person name="Pirona R."/>
            <person name="Miculan M."/>
            <person name="Barakat A."/>
            <person name="Testolin R."/>
            <person name="Stella A."/>
            <person name="Tartarini S."/>
            <person name="Tonutti P."/>
            <person name="Arus P."/>
            <person name="Orellana A."/>
            <person name="Wells C."/>
            <person name="Main D."/>
            <person name="Vizzotto G."/>
            <person name="Silva H."/>
            <person name="Salamini F."/>
            <person name="Schmutz J."/>
            <person name="Morgante M."/>
            <person name="Rokhsar D.S."/>
        </authorList>
    </citation>
    <scope>NUCLEOTIDE SEQUENCE [LARGE SCALE GENOMIC DNA]</scope>
    <source>
        <strain evidence="7">cv. Nemared</strain>
    </source>
</reference>
<evidence type="ECO:0000313" key="7">
    <source>
        <dbReference type="Proteomes" id="UP000006882"/>
    </source>
</evidence>
<evidence type="ECO:0000313" key="6">
    <source>
        <dbReference type="EMBL" id="ONI13411.1"/>
    </source>
</evidence>
<keyword evidence="7" id="KW-1185">Reference proteome</keyword>
<protein>
    <recommendedName>
        <fullName evidence="5">Glycosyltransferase 61 catalytic domain-containing protein</fullName>
    </recommendedName>
</protein>
<dbReference type="Pfam" id="PF04577">
    <property type="entry name" value="Glyco_transf_61"/>
    <property type="match status" value="1"/>
</dbReference>
<dbReference type="EMBL" id="CM007654">
    <property type="protein sequence ID" value="ONI13411.1"/>
    <property type="molecule type" value="Genomic_DNA"/>
</dbReference>
<gene>
    <name evidence="6" type="ORF">PRUPE_4G220000</name>
</gene>
<dbReference type="PANTHER" id="PTHR20961">
    <property type="entry name" value="GLYCOSYLTRANSFERASE"/>
    <property type="match status" value="1"/>
</dbReference>
<dbReference type="PANTHER" id="PTHR20961:SF108">
    <property type="entry name" value="GLYCOSYLTRANSFERASE"/>
    <property type="match status" value="1"/>
</dbReference>